<accession>A0ABM3C3G1</accession>
<dbReference type="Pfam" id="PF07727">
    <property type="entry name" value="RVT_2"/>
    <property type="match status" value="1"/>
</dbReference>
<feature type="domain" description="Reverse transcriptase Ty1/copia-type" evidence="1">
    <location>
        <begin position="88"/>
        <end position="195"/>
    </location>
</feature>
<reference evidence="2" key="1">
    <citation type="journal article" date="2020" name="Nat. Genet.">
        <title>Genomic diversifications of five Gossypium allopolyploid species and their impact on cotton improvement.</title>
        <authorList>
            <person name="Chen Z.J."/>
            <person name="Sreedasyam A."/>
            <person name="Ando A."/>
            <person name="Song Q."/>
            <person name="De Santiago L.M."/>
            <person name="Hulse-Kemp A.M."/>
            <person name="Ding M."/>
            <person name="Ye W."/>
            <person name="Kirkbride R.C."/>
            <person name="Jenkins J."/>
            <person name="Plott C."/>
            <person name="Lovell J."/>
            <person name="Lin Y.M."/>
            <person name="Vaughn R."/>
            <person name="Liu B."/>
            <person name="Simpson S."/>
            <person name="Scheffler B.E."/>
            <person name="Wen L."/>
            <person name="Saski C.A."/>
            <person name="Grover C.E."/>
            <person name="Hu G."/>
            <person name="Conover J.L."/>
            <person name="Carlson J.W."/>
            <person name="Shu S."/>
            <person name="Boston L.B."/>
            <person name="Williams M."/>
            <person name="Peterson D.G."/>
            <person name="McGee K."/>
            <person name="Jones D.C."/>
            <person name="Wendel J.F."/>
            <person name="Stelly D.M."/>
            <person name="Grimwood J."/>
            <person name="Schmutz J."/>
        </authorList>
    </citation>
    <scope>NUCLEOTIDE SEQUENCE [LARGE SCALE GENOMIC DNA]</scope>
    <source>
        <strain evidence="2">cv. TM-1</strain>
    </source>
</reference>
<organism evidence="2 4">
    <name type="scientific">Gossypium hirsutum</name>
    <name type="common">Upland cotton</name>
    <name type="synonym">Gossypium mexicanum</name>
    <dbReference type="NCBI Taxonomy" id="3635"/>
    <lineage>
        <taxon>Eukaryota</taxon>
        <taxon>Viridiplantae</taxon>
        <taxon>Streptophyta</taxon>
        <taxon>Embryophyta</taxon>
        <taxon>Tracheophyta</taxon>
        <taxon>Spermatophyta</taxon>
        <taxon>Magnoliopsida</taxon>
        <taxon>eudicotyledons</taxon>
        <taxon>Gunneridae</taxon>
        <taxon>Pentapetalae</taxon>
        <taxon>rosids</taxon>
        <taxon>malvids</taxon>
        <taxon>Malvales</taxon>
        <taxon>Malvaceae</taxon>
        <taxon>Malvoideae</taxon>
        <taxon>Gossypium</taxon>
    </lineage>
</organism>
<dbReference type="InterPro" id="IPR013103">
    <property type="entry name" value="RVT_2"/>
</dbReference>
<dbReference type="RefSeq" id="XP_040973837.1">
    <property type="nucleotide sequence ID" value="XM_041117903.1"/>
</dbReference>
<keyword evidence="2" id="KW-1185">Reference proteome</keyword>
<dbReference type="RefSeq" id="XP_040973838.1">
    <property type="nucleotide sequence ID" value="XM_041117904.1"/>
</dbReference>
<evidence type="ECO:0000259" key="1">
    <source>
        <dbReference type="Pfam" id="PF07727"/>
    </source>
</evidence>
<protein>
    <submittedName>
        <fullName evidence="3 4">Uncharacterized mitochondrial protein AtMg00820 isoform X1</fullName>
    </submittedName>
</protein>
<evidence type="ECO:0000313" key="2">
    <source>
        <dbReference type="Proteomes" id="UP000818029"/>
    </source>
</evidence>
<gene>
    <name evidence="3 4" type="primary">LOC107937028</name>
</gene>
<sequence length="222" mass="25196">MFIERTRFCMGSCHTQGSAPNLGFLAPPPVLLGNTHNMVTRSKVGIFTPKALKIEAIDYEPRTVEEAFVDLEWKLAIQVEFDTSMAKSIWELVSLPHGRKVIGCKWLFKIKKNADGTVTRQKPRLVSKGCLEVPRCDFKETFSPVVKPVTIRTIFMVVVSCGWQLHRVDVNNAFLNGDLIDEVFMQQPPGYVQTGPTRCNWCVNWQRHCTGCVKHHMYGLTN</sequence>
<reference evidence="3 4" key="2">
    <citation type="submission" date="2025-05" db="UniProtKB">
        <authorList>
            <consortium name="RefSeq"/>
        </authorList>
    </citation>
    <scope>IDENTIFICATION</scope>
</reference>
<proteinExistence type="predicted"/>
<evidence type="ECO:0000313" key="4">
    <source>
        <dbReference type="RefSeq" id="XP_040973838.1"/>
    </source>
</evidence>
<dbReference type="GeneID" id="107937028"/>
<evidence type="ECO:0000313" key="3">
    <source>
        <dbReference type="RefSeq" id="XP_040973837.1"/>
    </source>
</evidence>
<dbReference type="Proteomes" id="UP000818029">
    <property type="component" value="Chromosome A07"/>
</dbReference>
<name>A0ABM3C3G1_GOSHI</name>